<dbReference type="Proteomes" id="UP000321181">
    <property type="component" value="Unassembled WGS sequence"/>
</dbReference>
<dbReference type="GO" id="GO:0046872">
    <property type="term" value="F:metal ion binding"/>
    <property type="evidence" value="ECO:0007669"/>
    <property type="project" value="UniProtKB-KW"/>
</dbReference>
<dbReference type="SMART" id="SM00331">
    <property type="entry name" value="PP2C_SIG"/>
    <property type="match status" value="1"/>
</dbReference>
<evidence type="ECO:0000256" key="1">
    <source>
        <dbReference type="ARBA" id="ARBA00013081"/>
    </source>
</evidence>
<dbReference type="GO" id="GO:0005524">
    <property type="term" value="F:ATP binding"/>
    <property type="evidence" value="ECO:0007669"/>
    <property type="project" value="UniProtKB-KW"/>
</dbReference>
<keyword evidence="8" id="KW-0067">ATP-binding</keyword>
<dbReference type="GO" id="GO:0004722">
    <property type="term" value="F:protein serine/threonine phosphatase activity"/>
    <property type="evidence" value="ECO:0007669"/>
    <property type="project" value="UniProtKB-EC"/>
</dbReference>
<gene>
    <name evidence="19" type="ORF">CAE01nite_07410</name>
</gene>
<keyword evidence="9" id="KW-0460">Magnesium</keyword>
<dbReference type="InterPro" id="IPR003018">
    <property type="entry name" value="GAF"/>
</dbReference>
<evidence type="ECO:0000256" key="10">
    <source>
        <dbReference type="ARBA" id="ARBA00022912"/>
    </source>
</evidence>
<evidence type="ECO:0000256" key="2">
    <source>
        <dbReference type="ARBA" id="ARBA00022553"/>
    </source>
</evidence>
<dbReference type="OrthoDB" id="319881at2"/>
<evidence type="ECO:0000256" key="7">
    <source>
        <dbReference type="ARBA" id="ARBA00022801"/>
    </source>
</evidence>
<evidence type="ECO:0000256" key="9">
    <source>
        <dbReference type="ARBA" id="ARBA00022842"/>
    </source>
</evidence>
<dbReference type="PANTHER" id="PTHR43156:SF2">
    <property type="entry name" value="STAGE II SPORULATION PROTEIN E"/>
    <property type="match status" value="1"/>
</dbReference>
<comment type="caution">
    <text evidence="19">The sequence shown here is derived from an EMBL/GenBank/DDBJ whole genome shotgun (WGS) entry which is preliminary data.</text>
</comment>
<dbReference type="InterPro" id="IPR036457">
    <property type="entry name" value="PPM-type-like_dom_sf"/>
</dbReference>
<comment type="function">
    <text evidence="13">Primarily acts as an independent SigF regulator that is sensitive to the osmosensory signal, mediating the cross talk of PknD with the SigF regulon. Possesses both phosphatase and kinase activities. The kinase domain functions as a classic anti-sigma factor-like kinase to phosphorylate the anti-anti-sigma factor domain at the canonical regulatory site, and the phosphatase domain antagonizes this activity.</text>
</comment>
<dbReference type="RefSeq" id="WP_146900171.1">
    <property type="nucleotide sequence ID" value="NZ_BAAARM010000001.1"/>
</dbReference>
<proteinExistence type="predicted"/>
<dbReference type="InterPro" id="IPR013656">
    <property type="entry name" value="PAS_4"/>
</dbReference>
<dbReference type="EMBL" id="BJYY01000002">
    <property type="protein sequence ID" value="GEO33016.1"/>
    <property type="molecule type" value="Genomic_DNA"/>
</dbReference>
<feature type="domain" description="PPM-type phosphatase" evidence="18">
    <location>
        <begin position="346"/>
        <end position="568"/>
    </location>
</feature>
<keyword evidence="7" id="KW-0378">Hydrolase</keyword>
<dbReference type="InterPro" id="IPR029016">
    <property type="entry name" value="GAF-like_dom_sf"/>
</dbReference>
<dbReference type="AlphaFoldDB" id="A0A512D951"/>
<evidence type="ECO:0000256" key="12">
    <source>
        <dbReference type="ARBA" id="ARBA00047761"/>
    </source>
</evidence>
<keyword evidence="11" id="KW-0464">Manganese</keyword>
<evidence type="ECO:0000256" key="13">
    <source>
        <dbReference type="ARBA" id="ARBA00056274"/>
    </source>
</evidence>
<keyword evidence="5" id="KW-0547">Nucleotide-binding</keyword>
<keyword evidence="2" id="KW-0597">Phosphoprotein</keyword>
<evidence type="ECO:0000256" key="15">
    <source>
        <dbReference type="ARBA" id="ARBA00081350"/>
    </source>
</evidence>
<dbReference type="Pfam" id="PF07228">
    <property type="entry name" value="SpoIIE"/>
    <property type="match status" value="1"/>
</dbReference>
<evidence type="ECO:0000313" key="20">
    <source>
        <dbReference type="Proteomes" id="UP000321181"/>
    </source>
</evidence>
<dbReference type="InterPro" id="IPR035965">
    <property type="entry name" value="PAS-like_dom_sf"/>
</dbReference>
<dbReference type="FunFam" id="3.60.40.10:FF:000005">
    <property type="entry name" value="Serine/threonine protein phosphatase"/>
    <property type="match status" value="1"/>
</dbReference>
<evidence type="ECO:0000259" key="17">
    <source>
        <dbReference type="SMART" id="SM00065"/>
    </source>
</evidence>
<evidence type="ECO:0000256" key="14">
    <source>
        <dbReference type="ARBA" id="ARBA00075117"/>
    </source>
</evidence>
<evidence type="ECO:0000313" key="19">
    <source>
        <dbReference type="EMBL" id="GEO33016.1"/>
    </source>
</evidence>
<evidence type="ECO:0000256" key="6">
    <source>
        <dbReference type="ARBA" id="ARBA00022777"/>
    </source>
</evidence>
<dbReference type="Gene3D" id="3.30.450.20">
    <property type="entry name" value="PAS domain"/>
    <property type="match status" value="1"/>
</dbReference>
<name>A0A512D951_9CELL</name>
<keyword evidence="10" id="KW-0904">Protein phosphatase</keyword>
<keyword evidence="4" id="KW-0479">Metal-binding</keyword>
<dbReference type="InterPro" id="IPR052016">
    <property type="entry name" value="Bact_Sigma-Reg"/>
</dbReference>
<comment type="catalytic activity">
    <reaction evidence="12">
        <text>O-phospho-L-seryl-[protein] + H2O = L-seryl-[protein] + phosphate</text>
        <dbReference type="Rhea" id="RHEA:20629"/>
        <dbReference type="Rhea" id="RHEA-COMP:9863"/>
        <dbReference type="Rhea" id="RHEA-COMP:11604"/>
        <dbReference type="ChEBI" id="CHEBI:15377"/>
        <dbReference type="ChEBI" id="CHEBI:29999"/>
        <dbReference type="ChEBI" id="CHEBI:43474"/>
        <dbReference type="ChEBI" id="CHEBI:83421"/>
        <dbReference type="EC" id="3.1.3.16"/>
    </reaction>
</comment>
<dbReference type="Gene3D" id="3.60.40.10">
    <property type="entry name" value="PPM-type phosphatase domain"/>
    <property type="match status" value="1"/>
</dbReference>
<feature type="domain" description="GAF" evidence="17">
    <location>
        <begin position="166"/>
        <end position="329"/>
    </location>
</feature>
<evidence type="ECO:0000259" key="18">
    <source>
        <dbReference type="SMART" id="SM00331"/>
    </source>
</evidence>
<evidence type="ECO:0000256" key="3">
    <source>
        <dbReference type="ARBA" id="ARBA00022679"/>
    </source>
</evidence>
<keyword evidence="3" id="KW-0808">Transferase</keyword>
<accession>A0A512D951</accession>
<evidence type="ECO:0000256" key="11">
    <source>
        <dbReference type="ARBA" id="ARBA00023211"/>
    </source>
</evidence>
<keyword evidence="6" id="KW-0418">Kinase</keyword>
<dbReference type="Gene3D" id="3.30.450.40">
    <property type="match status" value="1"/>
</dbReference>
<evidence type="ECO:0000256" key="8">
    <source>
        <dbReference type="ARBA" id="ARBA00022840"/>
    </source>
</evidence>
<dbReference type="EC" id="3.1.3.16" evidence="1"/>
<protein>
    <recommendedName>
        <fullName evidence="1">protein-serine/threonine phosphatase</fullName>
        <ecNumber evidence="1">3.1.3.16</ecNumber>
    </recommendedName>
    <alternativeName>
        <fullName evidence="15">Protein-serine/threonine phosphatase</fullName>
    </alternativeName>
    <alternativeName>
        <fullName evidence="14">Serine/threonine-protein kinase</fullName>
    </alternativeName>
</protein>
<dbReference type="Pfam" id="PF08448">
    <property type="entry name" value="PAS_4"/>
    <property type="match status" value="1"/>
</dbReference>
<evidence type="ECO:0000256" key="5">
    <source>
        <dbReference type="ARBA" id="ARBA00022741"/>
    </source>
</evidence>
<sequence length="589" mass="62875">MIPGGAAPADGGPSDLPRDDARTQRLVRLLDRVPLAAVCVDRELRVVHANPVARAALGLTDADLQGDDPWQGREGTVAADVVAACRQSLTTGKPSRLVQYDPSLDGWYEVHVHPGPDGVDVVLEDVTATRRPSPSPGGAAGAPDGVSVWGVGLLTEVTEALTATLDAEEGVRRLARLVVPLLGHWGIVSLVEDGRLNDMAVVHHDTARQEWAEAYARARISVLTPQAPARRSLATGQLVQLGTGDEPSVDLIADTIVDDVTASDLLRRLRTGSMVTVPLRARGRVAGLLSLYRDAGTAPWTGEELDVVEEVAARAGVALDNARLYAERRHAALVLQEALLTPLPEPDHLEIRARYLPAARDEKVGGDWYDALLLPTGVTALVIGDLTGHDIGAAAAMGQFRTVLRTLAWEHAGSPADVLARLDRTLDGLGVHALATCLLMTVEQTPEDARRGLRRLRWSSAGHLFPALLHPDGTAELLEVGNDPLLGLFPDTARHDHGRVVPPGSTLVLYTDGLVERRGSDIGVGMEALREALVRHRDEPLDGLLDVLVREVGGTRRSDDIAMLAVRFHAEDGPRPPEAGPNRGNATDA</sequence>
<dbReference type="GO" id="GO:0016301">
    <property type="term" value="F:kinase activity"/>
    <property type="evidence" value="ECO:0007669"/>
    <property type="project" value="UniProtKB-KW"/>
</dbReference>
<dbReference type="SUPFAM" id="SSF55781">
    <property type="entry name" value="GAF domain-like"/>
    <property type="match status" value="1"/>
</dbReference>
<dbReference type="InterPro" id="IPR001932">
    <property type="entry name" value="PPM-type_phosphatase-like_dom"/>
</dbReference>
<reference evidence="19 20" key="1">
    <citation type="submission" date="2019-07" db="EMBL/GenBank/DDBJ databases">
        <title>Whole genome shotgun sequence of Cellulomonas aerilata NBRC 106308.</title>
        <authorList>
            <person name="Hosoyama A."/>
            <person name="Uohara A."/>
            <person name="Ohji S."/>
            <person name="Ichikawa N."/>
        </authorList>
    </citation>
    <scope>NUCLEOTIDE SEQUENCE [LARGE SCALE GENOMIC DNA]</scope>
    <source>
        <strain evidence="19 20">NBRC 106308</strain>
    </source>
</reference>
<dbReference type="SUPFAM" id="SSF81606">
    <property type="entry name" value="PP2C-like"/>
    <property type="match status" value="1"/>
</dbReference>
<dbReference type="SUPFAM" id="SSF55785">
    <property type="entry name" value="PYP-like sensor domain (PAS domain)"/>
    <property type="match status" value="1"/>
</dbReference>
<keyword evidence="20" id="KW-1185">Reference proteome</keyword>
<evidence type="ECO:0000256" key="4">
    <source>
        <dbReference type="ARBA" id="ARBA00022723"/>
    </source>
</evidence>
<dbReference type="Pfam" id="PF01590">
    <property type="entry name" value="GAF"/>
    <property type="match status" value="1"/>
</dbReference>
<evidence type="ECO:0000256" key="16">
    <source>
        <dbReference type="SAM" id="MobiDB-lite"/>
    </source>
</evidence>
<organism evidence="19 20">
    <name type="scientific">Cellulomonas aerilata</name>
    <dbReference type="NCBI Taxonomy" id="515326"/>
    <lineage>
        <taxon>Bacteria</taxon>
        <taxon>Bacillati</taxon>
        <taxon>Actinomycetota</taxon>
        <taxon>Actinomycetes</taxon>
        <taxon>Micrococcales</taxon>
        <taxon>Cellulomonadaceae</taxon>
        <taxon>Cellulomonas</taxon>
    </lineage>
</organism>
<feature type="region of interest" description="Disordered" evidence="16">
    <location>
        <begin position="569"/>
        <end position="589"/>
    </location>
</feature>
<dbReference type="PANTHER" id="PTHR43156">
    <property type="entry name" value="STAGE II SPORULATION PROTEIN E-RELATED"/>
    <property type="match status" value="1"/>
</dbReference>
<dbReference type="SMART" id="SM00065">
    <property type="entry name" value="GAF"/>
    <property type="match status" value="1"/>
</dbReference>